<protein>
    <submittedName>
        <fullName evidence="2">Metallo-beta-lactamase superfamily protein</fullName>
    </submittedName>
</protein>
<organism evidence="2 3">
    <name type="scientific">Chondromyces apiculatus DSM 436</name>
    <dbReference type="NCBI Taxonomy" id="1192034"/>
    <lineage>
        <taxon>Bacteria</taxon>
        <taxon>Pseudomonadati</taxon>
        <taxon>Myxococcota</taxon>
        <taxon>Polyangia</taxon>
        <taxon>Polyangiales</taxon>
        <taxon>Polyangiaceae</taxon>
        <taxon>Chondromyces</taxon>
    </lineage>
</organism>
<dbReference type="SUPFAM" id="SSF56281">
    <property type="entry name" value="Metallo-hydrolase/oxidoreductase"/>
    <property type="match status" value="1"/>
</dbReference>
<dbReference type="EMBL" id="ASRX01000002">
    <property type="protein sequence ID" value="EYF08872.1"/>
    <property type="molecule type" value="Genomic_DNA"/>
</dbReference>
<dbReference type="STRING" id="1192034.CAP_2733"/>
<dbReference type="RefSeq" id="WP_081864442.1">
    <property type="nucleotide sequence ID" value="NZ_ASRX01000002.1"/>
</dbReference>
<sequence>MDQQPREREDEEDWGKLFVTRACCGAATCRNFAPELLGEVAPAHWDAMDGDVKKHRLNVLPGTYEEGAFTGVLRQPRSKEDLEAARTAVAACPFHALRLTAPKDRKRMGGMGSPWRAWPRRIDGDVWALGHPSQNNIGATAYFIEHPSGGVLVDLPKPSEEIFRFLAEHGGVRWIFLTHRDHTEHHAEFAARFPGSRRILGAADVNLTGNEYRAATGDVEIKLGDSPDPLTLEGAPIPLQALPDAEFAVIPQPGHTPGSLCLLHRGRFLFTGDHLAYSRRLGHMLAHRLQCWEDWGRQTRSVRRLVALAESGHLRFSWVLPGHGEWQRLQGDGSALATAAQLRRTLFWMERQASGHVDLRRYIFFTQLRMKPRSKLARAVRALGGEGPGSDNWLLSRATRPYLPDHDPSKERTALLRASLMTATALGASIGIAWLATRALSSAFSAASSAALKPST</sequence>
<reference evidence="2 3" key="1">
    <citation type="submission" date="2013-05" db="EMBL/GenBank/DDBJ databases">
        <title>Genome assembly of Chondromyces apiculatus DSM 436.</title>
        <authorList>
            <person name="Sharma G."/>
            <person name="Khatri I."/>
            <person name="Kaur C."/>
            <person name="Mayilraj S."/>
            <person name="Subramanian S."/>
        </authorList>
    </citation>
    <scope>NUCLEOTIDE SEQUENCE [LARGE SCALE GENOMIC DNA]</scope>
    <source>
        <strain evidence="2 3">DSM 436</strain>
    </source>
</reference>
<feature type="domain" description="Metallo-beta-lactamase" evidence="1">
    <location>
        <begin position="138"/>
        <end position="323"/>
    </location>
</feature>
<evidence type="ECO:0000313" key="3">
    <source>
        <dbReference type="Proteomes" id="UP000019678"/>
    </source>
</evidence>
<comment type="caution">
    <text evidence="2">The sequence shown here is derived from an EMBL/GenBank/DDBJ whole genome shotgun (WGS) entry which is preliminary data.</text>
</comment>
<dbReference type="InterPro" id="IPR001279">
    <property type="entry name" value="Metallo-B-lactamas"/>
</dbReference>
<dbReference type="PANTHER" id="PTHR42773">
    <property type="entry name" value="METALLO-BETA-LACTAMASE-RELATED"/>
    <property type="match status" value="1"/>
</dbReference>
<dbReference type="AlphaFoldDB" id="A0A017TIZ5"/>
<keyword evidence="3" id="KW-1185">Reference proteome</keyword>
<evidence type="ECO:0000259" key="1">
    <source>
        <dbReference type="SMART" id="SM00849"/>
    </source>
</evidence>
<dbReference type="Proteomes" id="UP000019678">
    <property type="component" value="Unassembled WGS sequence"/>
</dbReference>
<proteinExistence type="predicted"/>
<gene>
    <name evidence="2" type="ORF">CAP_2733</name>
</gene>
<name>A0A017TIZ5_9BACT</name>
<dbReference type="PANTHER" id="PTHR42773:SF1">
    <property type="entry name" value="METALLO-BETA-LACTAMASE FAMILY PROTEIN"/>
    <property type="match status" value="1"/>
</dbReference>
<evidence type="ECO:0000313" key="2">
    <source>
        <dbReference type="EMBL" id="EYF08872.1"/>
    </source>
</evidence>
<dbReference type="Gene3D" id="3.60.15.10">
    <property type="entry name" value="Ribonuclease Z/Hydroxyacylglutathione hydrolase-like"/>
    <property type="match status" value="1"/>
</dbReference>
<dbReference type="SMART" id="SM00849">
    <property type="entry name" value="Lactamase_B"/>
    <property type="match status" value="1"/>
</dbReference>
<accession>A0A017TIZ5</accession>
<dbReference type="CDD" id="cd07727">
    <property type="entry name" value="YmaE-like_MBL-fold"/>
    <property type="match status" value="1"/>
</dbReference>
<dbReference type="eggNOG" id="COG0491">
    <property type="taxonomic scope" value="Bacteria"/>
</dbReference>
<dbReference type="InterPro" id="IPR036866">
    <property type="entry name" value="RibonucZ/Hydroxyglut_hydro"/>
</dbReference>